<evidence type="ECO:0000259" key="1">
    <source>
        <dbReference type="Pfam" id="PF26576"/>
    </source>
</evidence>
<accession>A0A5J5CAA1</accession>
<dbReference type="PANTHER" id="PTHR35317:SF11">
    <property type="entry name" value="CCHC-TYPE DOMAIN-CONTAINING PROTEIN"/>
    <property type="match status" value="1"/>
</dbReference>
<dbReference type="InterPro" id="IPR059002">
    <property type="entry name" value="IBH1_N"/>
</dbReference>
<gene>
    <name evidence="2" type="ORF">F0562_002225</name>
</gene>
<evidence type="ECO:0000313" key="3">
    <source>
        <dbReference type="Proteomes" id="UP000325577"/>
    </source>
</evidence>
<reference evidence="2 3" key="1">
    <citation type="submission" date="2019-09" db="EMBL/GenBank/DDBJ databases">
        <title>A chromosome-level genome assembly of the Chinese tupelo Nyssa sinensis.</title>
        <authorList>
            <person name="Yang X."/>
            <person name="Kang M."/>
            <person name="Yang Y."/>
            <person name="Xiong H."/>
            <person name="Wang M."/>
            <person name="Zhang Z."/>
            <person name="Wang Z."/>
            <person name="Wu H."/>
            <person name="Ma T."/>
            <person name="Liu J."/>
            <person name="Xi Z."/>
        </authorList>
    </citation>
    <scope>NUCLEOTIDE SEQUENCE [LARGE SCALE GENOMIC DNA]</scope>
    <source>
        <strain evidence="2">J267</strain>
        <tissue evidence="2">Leaf</tissue>
    </source>
</reference>
<dbReference type="InterPro" id="IPR044549">
    <property type="entry name" value="bHLH_AtIBH1-like"/>
</dbReference>
<organism evidence="2 3">
    <name type="scientific">Nyssa sinensis</name>
    <dbReference type="NCBI Taxonomy" id="561372"/>
    <lineage>
        <taxon>Eukaryota</taxon>
        <taxon>Viridiplantae</taxon>
        <taxon>Streptophyta</taxon>
        <taxon>Embryophyta</taxon>
        <taxon>Tracheophyta</taxon>
        <taxon>Spermatophyta</taxon>
        <taxon>Magnoliopsida</taxon>
        <taxon>eudicotyledons</taxon>
        <taxon>Gunneridae</taxon>
        <taxon>Pentapetalae</taxon>
        <taxon>asterids</taxon>
        <taxon>Cornales</taxon>
        <taxon>Nyssaceae</taxon>
        <taxon>Nyssa</taxon>
    </lineage>
</organism>
<dbReference type="OrthoDB" id="786845at2759"/>
<dbReference type="CDD" id="cd11444">
    <property type="entry name" value="bHLH_AtIBH1_like"/>
    <property type="match status" value="1"/>
</dbReference>
<dbReference type="GO" id="GO:0006355">
    <property type="term" value="P:regulation of DNA-templated transcription"/>
    <property type="evidence" value="ECO:0007669"/>
    <property type="project" value="InterPro"/>
</dbReference>
<proteinExistence type="predicted"/>
<name>A0A5J5CAA1_9ASTE</name>
<dbReference type="PANTHER" id="PTHR35317">
    <property type="entry name" value="OS04G0629600 PROTEIN"/>
    <property type="match status" value="1"/>
</dbReference>
<evidence type="ECO:0000313" key="2">
    <source>
        <dbReference type="EMBL" id="KAA8550541.1"/>
    </source>
</evidence>
<feature type="domain" description="IBH1-like N-terminal" evidence="1">
    <location>
        <begin position="154"/>
        <end position="220"/>
    </location>
</feature>
<keyword evidence="3" id="KW-1185">Reference proteome</keyword>
<dbReference type="Pfam" id="PF14223">
    <property type="entry name" value="Retrotran_gag_2"/>
    <property type="match status" value="1"/>
</dbReference>
<dbReference type="EMBL" id="CM018031">
    <property type="protein sequence ID" value="KAA8550541.1"/>
    <property type="molecule type" value="Genomic_DNA"/>
</dbReference>
<dbReference type="AlphaFoldDB" id="A0A5J5CAA1"/>
<sequence>MSSEASSNAIAPPVFDGTNYQVWAVRMEAYLDANDQWEAIENTYEVPSLLDNPTMAQIKNHKEMRQRKLKAKASLFAAVSSSIFTRIMTLKTANGIWDFLKKEYEGNERVKGMQVLNLIREFEMQRMKESGIIKDYFNRLLDIVNKRLSLNPSNSIKTRFAHGFLRALKRLNKQRPSASSSVREMCCRYRLVKIAADASMASAVGSRRAWSRAMLWRIHNRARCRALAKPRTSAQLLRKRCFGEKHGKEFGFFQTNELRKLVPGGKTMDLQSLLDETAHYIKCLTTQVQVMRNIVDSCST</sequence>
<dbReference type="Proteomes" id="UP000325577">
    <property type="component" value="Linkage Group LG0"/>
</dbReference>
<dbReference type="Pfam" id="PF26576">
    <property type="entry name" value="IBH1_N"/>
    <property type="match status" value="1"/>
</dbReference>
<protein>
    <recommendedName>
        <fullName evidence="1">IBH1-like N-terminal domain-containing protein</fullName>
    </recommendedName>
</protein>